<name>A0A1J5PMI7_9ZZZZ</name>
<organism evidence="1">
    <name type="scientific">mine drainage metagenome</name>
    <dbReference type="NCBI Taxonomy" id="410659"/>
    <lineage>
        <taxon>unclassified sequences</taxon>
        <taxon>metagenomes</taxon>
        <taxon>ecological metagenomes</taxon>
    </lineage>
</organism>
<accession>A0A1J5PMI7</accession>
<comment type="caution">
    <text evidence="1">The sequence shown here is derived from an EMBL/GenBank/DDBJ whole genome shotgun (WGS) entry which is preliminary data.</text>
</comment>
<dbReference type="EMBL" id="MLJW01007837">
    <property type="protein sequence ID" value="OIQ64789.1"/>
    <property type="molecule type" value="Genomic_DNA"/>
</dbReference>
<proteinExistence type="predicted"/>
<evidence type="ECO:0000313" key="1">
    <source>
        <dbReference type="EMBL" id="OIQ64789.1"/>
    </source>
</evidence>
<gene>
    <name evidence="1" type="ORF">GALL_536610</name>
</gene>
<protein>
    <submittedName>
        <fullName evidence="1">Uncharacterized protein</fullName>
    </submittedName>
</protein>
<sequence>MRQVAVRVEPRPQRVIQREARKVEAKGNVAGGEGLAGLVKPQGDVCHGRVDAAYREGRGDGLR</sequence>
<reference evidence="1" key="1">
    <citation type="submission" date="2016-10" db="EMBL/GenBank/DDBJ databases">
        <title>Sequence of Gallionella enrichment culture.</title>
        <authorList>
            <person name="Poehlein A."/>
            <person name="Muehling M."/>
            <person name="Daniel R."/>
        </authorList>
    </citation>
    <scope>NUCLEOTIDE SEQUENCE</scope>
</reference>
<dbReference type="AlphaFoldDB" id="A0A1J5PMI7"/>